<comment type="similarity">
    <text evidence="1">Belongs to the DCC1 family.</text>
</comment>
<dbReference type="Proteomes" id="UP000306954">
    <property type="component" value="Unassembled WGS sequence"/>
</dbReference>
<proteinExistence type="inferred from homology"/>
<dbReference type="GO" id="GO:0031390">
    <property type="term" value="C:Ctf18 RFC-like complex"/>
    <property type="evidence" value="ECO:0007669"/>
    <property type="project" value="InterPro"/>
</dbReference>
<gene>
    <name evidence="3" type="ORF">E3P90_01295</name>
</gene>
<protein>
    <recommendedName>
        <fullName evidence="5">Sister chromatid cohesion protein DCC1</fullName>
    </recommendedName>
</protein>
<reference evidence="3 4" key="1">
    <citation type="submission" date="2019-03" db="EMBL/GenBank/DDBJ databases">
        <title>Sequencing 23 genomes of Wallemia ichthyophaga.</title>
        <authorList>
            <person name="Gostincar C."/>
        </authorList>
    </citation>
    <scope>NUCLEOTIDE SEQUENCE [LARGE SCALE GENOMIC DNA]</scope>
    <source>
        <strain evidence="3 4">EXF-8621</strain>
    </source>
</reference>
<organism evidence="3 4">
    <name type="scientific">Wallemia ichthyophaga</name>
    <dbReference type="NCBI Taxonomy" id="245174"/>
    <lineage>
        <taxon>Eukaryota</taxon>
        <taxon>Fungi</taxon>
        <taxon>Dikarya</taxon>
        <taxon>Basidiomycota</taxon>
        <taxon>Wallemiomycotina</taxon>
        <taxon>Wallemiomycetes</taxon>
        <taxon>Wallemiales</taxon>
        <taxon>Wallemiaceae</taxon>
        <taxon>Wallemia</taxon>
    </lineage>
</organism>
<dbReference type="EMBL" id="SPOF01000011">
    <property type="protein sequence ID" value="TIB14347.1"/>
    <property type="molecule type" value="Genomic_DNA"/>
</dbReference>
<sequence length="353" mass="40894">MIRISTGLNDKNKNEFKLLELDNELVEALEKQQVLEFKGDGDEDAVLCSNSNTYLLKNRMHSNSLTLLERDTHDTHDTHIVNTFHEILETHKCIPNMDKLDQILSHRVLLDPTESNTDKDRDVDSSLRYDYKRLSSSIQASDEEMRHALTARKIVHYNGEYRPVDAECLMRTLDLIANTLELLGMSMTNLDKQRVVEKVHEEHNVDKQYTDTVMDWFMSTPTSLDINAFVKEMGVCILKTHKHPTPFETFIDDWKERVGYELSSYCSLDLLKGSYLIEAGRVKFFTSSSLSKAPSTRFQELFKMRGKWFAADLIPFIQDLGDSKELERLVLKFCRSQTDKSSGMETYTSRQRI</sequence>
<name>A0A4V6TN43_WALIC</name>
<evidence type="ECO:0000256" key="1">
    <source>
        <dbReference type="ARBA" id="ARBA00007017"/>
    </source>
</evidence>
<dbReference type="GO" id="GO:0034088">
    <property type="term" value="P:maintenance of mitotic sister chromatid cohesion"/>
    <property type="evidence" value="ECO:0007669"/>
    <property type="project" value="TreeGrafter"/>
</dbReference>
<dbReference type="GO" id="GO:0000775">
    <property type="term" value="C:chromosome, centromeric region"/>
    <property type="evidence" value="ECO:0007669"/>
    <property type="project" value="TreeGrafter"/>
</dbReference>
<dbReference type="GO" id="GO:0006260">
    <property type="term" value="P:DNA replication"/>
    <property type="evidence" value="ECO:0007669"/>
    <property type="project" value="UniProtKB-KW"/>
</dbReference>
<dbReference type="AlphaFoldDB" id="A0A4V6TN43"/>
<evidence type="ECO:0000256" key="2">
    <source>
        <dbReference type="ARBA" id="ARBA00022705"/>
    </source>
</evidence>
<dbReference type="InterPro" id="IPR019128">
    <property type="entry name" value="Dcc1"/>
</dbReference>
<evidence type="ECO:0000313" key="3">
    <source>
        <dbReference type="EMBL" id="TIB14347.1"/>
    </source>
</evidence>
<dbReference type="PANTHER" id="PTHR13395">
    <property type="entry name" value="SISTER CHROMATID COHESION PROTEIN DCC1-RELATED"/>
    <property type="match status" value="1"/>
</dbReference>
<dbReference type="PANTHER" id="PTHR13395:SF6">
    <property type="entry name" value="SISTER CHROMATID COHESION PROTEIN DCC1"/>
    <property type="match status" value="1"/>
</dbReference>
<dbReference type="Pfam" id="PF09724">
    <property type="entry name" value="Dcc1"/>
    <property type="match status" value="1"/>
</dbReference>
<keyword evidence="2" id="KW-0235">DNA replication</keyword>
<accession>A0A4V6TN43</accession>
<evidence type="ECO:0000313" key="4">
    <source>
        <dbReference type="Proteomes" id="UP000306954"/>
    </source>
</evidence>
<evidence type="ECO:0008006" key="5">
    <source>
        <dbReference type="Google" id="ProtNLM"/>
    </source>
</evidence>
<comment type="caution">
    <text evidence="3">The sequence shown here is derived from an EMBL/GenBank/DDBJ whole genome shotgun (WGS) entry which is preliminary data.</text>
</comment>
<dbReference type="GO" id="GO:0000785">
    <property type="term" value="C:chromatin"/>
    <property type="evidence" value="ECO:0007669"/>
    <property type="project" value="TreeGrafter"/>
</dbReference>